<dbReference type="AlphaFoldDB" id="A0A923HX94"/>
<gene>
    <name evidence="4" type="ORF">H8K36_10855</name>
</gene>
<evidence type="ECO:0000259" key="3">
    <source>
        <dbReference type="PROSITE" id="PS51186"/>
    </source>
</evidence>
<dbReference type="Pfam" id="PF00583">
    <property type="entry name" value="Acetyltransf_1"/>
    <property type="match status" value="1"/>
</dbReference>
<dbReference type="RefSeq" id="WP_186916465.1">
    <property type="nucleotide sequence ID" value="NZ_JACOFZ010000003.1"/>
</dbReference>
<proteinExistence type="predicted"/>
<dbReference type="PANTHER" id="PTHR43877:SF2">
    <property type="entry name" value="AMINOALKYLPHOSPHONATE N-ACETYLTRANSFERASE-RELATED"/>
    <property type="match status" value="1"/>
</dbReference>
<dbReference type="InterPro" id="IPR000182">
    <property type="entry name" value="GNAT_dom"/>
</dbReference>
<feature type="domain" description="N-acetyltransferase" evidence="3">
    <location>
        <begin position="1"/>
        <end position="150"/>
    </location>
</feature>
<reference evidence="4" key="1">
    <citation type="submission" date="2020-08" db="EMBL/GenBank/DDBJ databases">
        <title>Novel species isolated from subtropical streams in China.</title>
        <authorList>
            <person name="Lu H."/>
        </authorList>
    </citation>
    <scope>NUCLEOTIDE SEQUENCE</scope>
    <source>
        <strain evidence="4">LX22W</strain>
    </source>
</reference>
<accession>A0A923HX94</accession>
<comment type="caution">
    <text evidence="4">The sequence shown here is derived from an EMBL/GenBank/DDBJ whole genome shotgun (WGS) entry which is preliminary data.</text>
</comment>
<dbReference type="InterPro" id="IPR050832">
    <property type="entry name" value="Bact_Acetyltransf"/>
</dbReference>
<evidence type="ECO:0000313" key="5">
    <source>
        <dbReference type="Proteomes" id="UP000627446"/>
    </source>
</evidence>
<dbReference type="InterPro" id="IPR016181">
    <property type="entry name" value="Acyl_CoA_acyltransferase"/>
</dbReference>
<keyword evidence="2" id="KW-0012">Acyltransferase</keyword>
<dbReference type="Gene3D" id="3.40.630.30">
    <property type="match status" value="1"/>
</dbReference>
<dbReference type="EMBL" id="JACOFZ010000003">
    <property type="protein sequence ID" value="MBC3881876.1"/>
    <property type="molecule type" value="Genomic_DNA"/>
</dbReference>
<evidence type="ECO:0000256" key="1">
    <source>
        <dbReference type="ARBA" id="ARBA00022679"/>
    </source>
</evidence>
<evidence type="ECO:0000313" key="4">
    <source>
        <dbReference type="EMBL" id="MBC3881876.1"/>
    </source>
</evidence>
<keyword evidence="1" id="KW-0808">Transferase</keyword>
<dbReference type="Proteomes" id="UP000627446">
    <property type="component" value="Unassembled WGS sequence"/>
</dbReference>
<dbReference type="PROSITE" id="PS51186">
    <property type="entry name" value="GNAT"/>
    <property type="match status" value="1"/>
</dbReference>
<protein>
    <submittedName>
        <fullName evidence="4">GNAT family N-acetyltransferase</fullName>
    </submittedName>
</protein>
<dbReference type="PANTHER" id="PTHR43877">
    <property type="entry name" value="AMINOALKYLPHOSPHONATE N-ACETYLTRANSFERASE-RELATED-RELATED"/>
    <property type="match status" value="1"/>
</dbReference>
<name>A0A923HX94_9BURK</name>
<keyword evidence="5" id="KW-1185">Reference proteome</keyword>
<organism evidence="4 5">
    <name type="scientific">Undibacterium nitidum</name>
    <dbReference type="NCBI Taxonomy" id="2762298"/>
    <lineage>
        <taxon>Bacteria</taxon>
        <taxon>Pseudomonadati</taxon>
        <taxon>Pseudomonadota</taxon>
        <taxon>Betaproteobacteria</taxon>
        <taxon>Burkholderiales</taxon>
        <taxon>Oxalobacteraceae</taxon>
        <taxon>Undibacterium</taxon>
    </lineage>
</organism>
<evidence type="ECO:0000256" key="2">
    <source>
        <dbReference type="ARBA" id="ARBA00023315"/>
    </source>
</evidence>
<dbReference type="GO" id="GO:0016747">
    <property type="term" value="F:acyltransferase activity, transferring groups other than amino-acyl groups"/>
    <property type="evidence" value="ECO:0007669"/>
    <property type="project" value="InterPro"/>
</dbReference>
<dbReference type="CDD" id="cd04301">
    <property type="entry name" value="NAT_SF"/>
    <property type="match status" value="1"/>
</dbReference>
<sequence>MLHLNKHEHLPDFIRLNEQWISEYFALEEVDRALAANPAAIIDEGGFIFTMTDGDEVVACCALFKSGEYEFELARMAVSPKRRGGGLGRQLIEAAISKAIELKAKRVYLVSNTKLESAIALYQKTGFVTVSLGQHPVYARANIEMERVLP</sequence>
<dbReference type="SUPFAM" id="SSF55729">
    <property type="entry name" value="Acyl-CoA N-acyltransferases (Nat)"/>
    <property type="match status" value="1"/>
</dbReference>